<dbReference type="InterPro" id="IPR001647">
    <property type="entry name" value="HTH_TetR"/>
</dbReference>
<gene>
    <name evidence="6" type="ORF">FR943_06170</name>
</gene>
<keyword evidence="3" id="KW-0804">Transcription</keyword>
<evidence type="ECO:0000313" key="7">
    <source>
        <dbReference type="Proteomes" id="UP000812982"/>
    </source>
</evidence>
<evidence type="ECO:0000256" key="1">
    <source>
        <dbReference type="ARBA" id="ARBA00023015"/>
    </source>
</evidence>
<proteinExistence type="predicted"/>
<evidence type="ECO:0000259" key="5">
    <source>
        <dbReference type="PROSITE" id="PS50977"/>
    </source>
</evidence>
<dbReference type="InterPro" id="IPR050109">
    <property type="entry name" value="HTH-type_TetR-like_transc_reg"/>
</dbReference>
<reference evidence="6 7" key="1">
    <citation type="journal article" date="2021" name="Sci. Rep.">
        <title>Phenotypic and genomic hallmarks of a novel, potentially pathogenic rapidly growing Mycobacterium species related to the Mycobacterium fortuitum complex.</title>
        <authorList>
            <person name="Gharbi R."/>
            <person name="Khanna V."/>
            <person name="Frigui W."/>
            <person name="Mhenni B."/>
            <person name="Brosch R."/>
            <person name="Mardassi H."/>
        </authorList>
    </citation>
    <scope>NUCLEOTIDE SEQUENCE [LARGE SCALE GENOMIC DNA]</scope>
    <source>
        <strain evidence="6 7">TNTM28</strain>
    </source>
</reference>
<comment type="caution">
    <text evidence="6">The sequence shown here is derived from an EMBL/GenBank/DDBJ whole genome shotgun (WGS) entry which is preliminary data.</text>
</comment>
<sequence>MLESADGASQARQRILQATFKVLSRHGYSKFNLSDVAAQAGISRPTLYKSFSSKEDLLAAFSQFELELVREELARSLGDRSGRERLEAVLQFLVDFYGSYQMRGLIEIEPAVVLTQMGKALPALSELIAGEITGQVDDPVAVAAALVRIAVCHYLVPGGDEHLLLTQLRVAAGVR</sequence>
<evidence type="ECO:0000256" key="4">
    <source>
        <dbReference type="PROSITE-ProRule" id="PRU00335"/>
    </source>
</evidence>
<feature type="DNA-binding region" description="H-T-H motif" evidence="4">
    <location>
        <begin position="32"/>
        <end position="51"/>
    </location>
</feature>
<evidence type="ECO:0000313" key="6">
    <source>
        <dbReference type="EMBL" id="MBU9763427.1"/>
    </source>
</evidence>
<feature type="domain" description="HTH tetR-type" evidence="5">
    <location>
        <begin position="9"/>
        <end position="69"/>
    </location>
</feature>
<dbReference type="PROSITE" id="PS50977">
    <property type="entry name" value="HTH_TETR_2"/>
    <property type="match status" value="1"/>
</dbReference>
<dbReference type="Proteomes" id="UP000812982">
    <property type="component" value="Unassembled WGS sequence"/>
</dbReference>
<name>A0ABS6KIK7_9MYCO</name>
<dbReference type="EMBL" id="VOMB01000009">
    <property type="protein sequence ID" value="MBU9763427.1"/>
    <property type="molecule type" value="Genomic_DNA"/>
</dbReference>
<evidence type="ECO:0000256" key="2">
    <source>
        <dbReference type="ARBA" id="ARBA00023125"/>
    </source>
</evidence>
<organism evidence="6 7">
    <name type="scientific">[Mycobacterium] fortunisiensis</name>
    <dbReference type="NCBI Taxonomy" id="2600579"/>
    <lineage>
        <taxon>Bacteria</taxon>
        <taxon>Bacillati</taxon>
        <taxon>Actinomycetota</taxon>
        <taxon>Actinomycetes</taxon>
        <taxon>Mycobacteriales</taxon>
        <taxon>Mycobacteriaceae</taxon>
        <taxon>Mycolicibacterium</taxon>
    </lineage>
</organism>
<evidence type="ECO:0000256" key="3">
    <source>
        <dbReference type="ARBA" id="ARBA00023163"/>
    </source>
</evidence>
<dbReference type="PANTHER" id="PTHR30055:SF234">
    <property type="entry name" value="HTH-TYPE TRANSCRIPTIONAL REGULATOR BETI"/>
    <property type="match status" value="1"/>
</dbReference>
<dbReference type="PANTHER" id="PTHR30055">
    <property type="entry name" value="HTH-TYPE TRANSCRIPTIONAL REGULATOR RUTR"/>
    <property type="match status" value="1"/>
</dbReference>
<dbReference type="Pfam" id="PF00440">
    <property type="entry name" value="TetR_N"/>
    <property type="match status" value="1"/>
</dbReference>
<accession>A0ABS6KIK7</accession>
<dbReference type="RefSeq" id="WP_217155466.1">
    <property type="nucleotide sequence ID" value="NZ_VOMB01000009.1"/>
</dbReference>
<keyword evidence="1" id="KW-0805">Transcription regulation</keyword>
<keyword evidence="7" id="KW-1185">Reference proteome</keyword>
<keyword evidence="2 4" id="KW-0238">DNA-binding</keyword>
<protein>
    <submittedName>
        <fullName evidence="6">TetR/AcrR family transcriptional regulator</fullName>
    </submittedName>
</protein>